<evidence type="ECO:0000259" key="1">
    <source>
        <dbReference type="Pfam" id="PF00144"/>
    </source>
</evidence>
<gene>
    <name evidence="2" type="ORF">IV50_GL000211</name>
</gene>
<feature type="domain" description="Beta-lactamase-related" evidence="1">
    <location>
        <begin position="37"/>
        <end position="360"/>
    </location>
</feature>
<sequence length="370" mass="42331">MVTNYIEARYDMSNIFSKGATMSMDHTAHNDYLAEPIAKIMKKYRLAGKVLVINADQSNQDIEGFGYADKKHLRYNQNPNVLYPSASLQKSMTAAMMIQIINESKFTSSPISEDTPIARWYPDLNKGANITISQLLTHTSGIVDLKSERDPGFIMTEDQAIQATVNRINASKLSLNHFYYDNDNYILLAGIIRQETHISYADNLNQRIIRPLKLTQTVMWHDLDTHGGTPAVSYRSFGPWQYRQPRTATPQLMSYIVGAGNLYTTPDDYLKFQRGLHNSQILDVHGYEQLTHQPNRPNNGYSGGMYHRRHGKLKKVYGYLRDTHYRNWVQLSSDSQYGIILFTNQSRSSMGVKRAAHEILQLFSDQFDAK</sequence>
<comment type="caution">
    <text evidence="2">The sequence shown here is derived from an EMBL/GenBank/DDBJ whole genome shotgun (WGS) entry which is preliminary data.</text>
</comment>
<dbReference type="Gene3D" id="3.40.710.10">
    <property type="entry name" value="DD-peptidase/beta-lactamase superfamily"/>
    <property type="match status" value="1"/>
</dbReference>
<dbReference type="InterPro" id="IPR050491">
    <property type="entry name" value="AmpC-like"/>
</dbReference>
<keyword evidence="3" id="KW-1185">Reference proteome</keyword>
<dbReference type="EMBL" id="JQBM01000001">
    <property type="protein sequence ID" value="KRN46945.1"/>
    <property type="molecule type" value="Genomic_DNA"/>
</dbReference>
<dbReference type="InterPro" id="IPR001466">
    <property type="entry name" value="Beta-lactam-related"/>
</dbReference>
<dbReference type="PANTHER" id="PTHR46825">
    <property type="entry name" value="D-ALANYL-D-ALANINE-CARBOXYPEPTIDASE/ENDOPEPTIDASE AMPH"/>
    <property type="match status" value="1"/>
</dbReference>
<dbReference type="Proteomes" id="UP000051992">
    <property type="component" value="Unassembled WGS sequence"/>
</dbReference>
<evidence type="ECO:0000313" key="3">
    <source>
        <dbReference type="Proteomes" id="UP000051992"/>
    </source>
</evidence>
<dbReference type="Pfam" id="PF00144">
    <property type="entry name" value="Beta-lactamase"/>
    <property type="match status" value="1"/>
</dbReference>
<dbReference type="SUPFAM" id="SSF56601">
    <property type="entry name" value="beta-lactamase/transpeptidase-like"/>
    <property type="match status" value="1"/>
</dbReference>
<dbReference type="PANTHER" id="PTHR46825:SF7">
    <property type="entry name" value="D-ALANYL-D-ALANINE CARBOXYPEPTIDASE"/>
    <property type="match status" value="1"/>
</dbReference>
<proteinExistence type="predicted"/>
<evidence type="ECO:0000313" key="2">
    <source>
        <dbReference type="EMBL" id="KRN46945.1"/>
    </source>
</evidence>
<dbReference type="AlphaFoldDB" id="A0A0R2H237"/>
<accession>A0A0R2H237</accession>
<dbReference type="PATRIC" id="fig|1629.5.peg.213"/>
<name>A0A0R2H237_WEIVI</name>
<reference evidence="2 3" key="1">
    <citation type="journal article" date="2015" name="Genome Announc.">
        <title>Expanding the biotechnology potential of lactobacilli through comparative genomics of 213 strains and associated genera.</title>
        <authorList>
            <person name="Sun Z."/>
            <person name="Harris H.M."/>
            <person name="McCann A."/>
            <person name="Guo C."/>
            <person name="Argimon S."/>
            <person name="Zhang W."/>
            <person name="Yang X."/>
            <person name="Jeffery I.B."/>
            <person name="Cooney J.C."/>
            <person name="Kagawa T.F."/>
            <person name="Liu W."/>
            <person name="Song Y."/>
            <person name="Salvetti E."/>
            <person name="Wrobel A."/>
            <person name="Rasinkangas P."/>
            <person name="Parkhill J."/>
            <person name="Rea M.C."/>
            <person name="O'Sullivan O."/>
            <person name="Ritari J."/>
            <person name="Douillard F.P."/>
            <person name="Paul Ross R."/>
            <person name="Yang R."/>
            <person name="Briner A.E."/>
            <person name="Felis G.E."/>
            <person name="de Vos W.M."/>
            <person name="Barrangou R."/>
            <person name="Klaenhammer T.R."/>
            <person name="Caufield P.W."/>
            <person name="Cui Y."/>
            <person name="Zhang H."/>
            <person name="O'Toole P.W."/>
        </authorList>
    </citation>
    <scope>NUCLEOTIDE SEQUENCE [LARGE SCALE GENOMIC DNA]</scope>
    <source>
        <strain evidence="2 3">DSM 20410</strain>
    </source>
</reference>
<organism evidence="2 3">
    <name type="scientific">Weissella viridescens</name>
    <name type="common">Lactobacillus viridescens</name>
    <dbReference type="NCBI Taxonomy" id="1629"/>
    <lineage>
        <taxon>Bacteria</taxon>
        <taxon>Bacillati</taxon>
        <taxon>Bacillota</taxon>
        <taxon>Bacilli</taxon>
        <taxon>Lactobacillales</taxon>
        <taxon>Lactobacillaceae</taxon>
        <taxon>Weissella</taxon>
    </lineage>
</organism>
<dbReference type="InterPro" id="IPR012338">
    <property type="entry name" value="Beta-lactam/transpept-like"/>
</dbReference>
<protein>
    <submittedName>
        <fullName evidence="2">Penicillin-binding protein</fullName>
    </submittedName>
</protein>